<dbReference type="Gene3D" id="1.10.10.1320">
    <property type="entry name" value="Anti-sigma factor, zinc-finger domain"/>
    <property type="match status" value="1"/>
</dbReference>
<dbReference type="Proteomes" id="UP000005435">
    <property type="component" value="Chromosome"/>
</dbReference>
<dbReference type="HOGENOM" id="CLU_684588_0_0_9"/>
<dbReference type="EMBL" id="CP003065">
    <property type="protein sequence ID" value="AEV69213.1"/>
    <property type="molecule type" value="Genomic_DNA"/>
</dbReference>
<dbReference type="eggNOG" id="COG5662">
    <property type="taxonomic scope" value="Bacteria"/>
</dbReference>
<feature type="coiled-coil region" evidence="3">
    <location>
        <begin position="342"/>
        <end position="390"/>
    </location>
</feature>
<dbReference type="InterPro" id="IPR041916">
    <property type="entry name" value="Anti_sigma_zinc_sf"/>
</dbReference>
<reference evidence="7 8" key="2">
    <citation type="journal article" date="2012" name="Stand. Genomic Sci.">
        <title>Complete Genome Sequence of Clostridium clariflavum DSM 19732.</title>
        <authorList>
            <person name="Izquierdo J.A."/>
            <person name="Goodwin L."/>
            <person name="Davenport K.W."/>
            <person name="Teshima H."/>
            <person name="Bruce D."/>
            <person name="Detter C."/>
            <person name="Tapia R."/>
            <person name="Han S."/>
            <person name="Land M."/>
            <person name="Hauser L."/>
            <person name="Jeffries C.D."/>
            <person name="Han J."/>
            <person name="Pitluck S."/>
            <person name="Nolan M."/>
            <person name="Chen A."/>
            <person name="Huntemann M."/>
            <person name="Mavromatis K."/>
            <person name="Mikhailova N."/>
            <person name="Liolios K."/>
            <person name="Woyke T."/>
            <person name="Lynd L.R."/>
        </authorList>
    </citation>
    <scope>NUCLEOTIDE SEQUENCE [LARGE SCALE GENOMIC DNA]</scope>
    <source>
        <strain evidence="8">DSM 19732 / NBRC 101661 / EBR45</strain>
    </source>
</reference>
<protein>
    <recommendedName>
        <fullName evidence="2">Anti-sigma-W factor RsiW</fullName>
    </recommendedName>
</protein>
<evidence type="ECO:0000256" key="4">
    <source>
        <dbReference type="SAM" id="MobiDB-lite"/>
    </source>
</evidence>
<feature type="region of interest" description="Disordered" evidence="4">
    <location>
        <begin position="179"/>
        <end position="219"/>
    </location>
</feature>
<evidence type="ECO:0000256" key="5">
    <source>
        <dbReference type="SAM" id="Phobius"/>
    </source>
</evidence>
<proteinExistence type="inferred from homology"/>
<dbReference type="Pfam" id="PF13490">
    <property type="entry name" value="zf-HC2"/>
    <property type="match status" value="1"/>
</dbReference>
<dbReference type="STRING" id="720554.Clocl_2647"/>
<comment type="similarity">
    <text evidence="1">Belongs to the zinc-associated anti-sigma factor (ZAS) superfamily. Anti-sigma-W factor family.</text>
</comment>
<evidence type="ECO:0000256" key="1">
    <source>
        <dbReference type="ARBA" id="ARBA00024353"/>
    </source>
</evidence>
<dbReference type="KEGG" id="ccl:Clocl_2647"/>
<keyword evidence="8" id="KW-1185">Reference proteome</keyword>
<keyword evidence="3" id="KW-0175">Coiled coil</keyword>
<evidence type="ECO:0000313" key="7">
    <source>
        <dbReference type="EMBL" id="AEV69213.1"/>
    </source>
</evidence>
<dbReference type="AlphaFoldDB" id="G8M1J8"/>
<keyword evidence="5" id="KW-1133">Transmembrane helix</keyword>
<keyword evidence="5" id="KW-0812">Transmembrane</keyword>
<dbReference type="RefSeq" id="WP_014255773.1">
    <property type="nucleotide sequence ID" value="NC_016627.1"/>
</dbReference>
<keyword evidence="5" id="KW-0472">Membrane</keyword>
<evidence type="ECO:0000256" key="3">
    <source>
        <dbReference type="SAM" id="Coils"/>
    </source>
</evidence>
<evidence type="ECO:0000256" key="2">
    <source>
        <dbReference type="ARBA" id="ARBA00024438"/>
    </source>
</evidence>
<evidence type="ECO:0000259" key="6">
    <source>
        <dbReference type="Pfam" id="PF13490"/>
    </source>
</evidence>
<dbReference type="InterPro" id="IPR027383">
    <property type="entry name" value="Znf_put"/>
</dbReference>
<organism evidence="7 8">
    <name type="scientific">Acetivibrio clariflavus (strain DSM 19732 / NBRC 101661 / EBR45)</name>
    <name type="common">Clostridium clariflavum</name>
    <dbReference type="NCBI Taxonomy" id="720554"/>
    <lineage>
        <taxon>Bacteria</taxon>
        <taxon>Bacillati</taxon>
        <taxon>Bacillota</taxon>
        <taxon>Clostridia</taxon>
        <taxon>Eubacteriales</taxon>
        <taxon>Oscillospiraceae</taxon>
        <taxon>Acetivibrio</taxon>
    </lineage>
</organism>
<feature type="compositionally biased region" description="Polar residues" evidence="4">
    <location>
        <begin position="200"/>
        <end position="213"/>
    </location>
</feature>
<feature type="transmembrane region" description="Helical" evidence="5">
    <location>
        <begin position="91"/>
        <end position="112"/>
    </location>
</feature>
<name>G8M1J8_ACECE</name>
<gene>
    <name evidence="7" type="ordered locus">Clocl_2647</name>
</gene>
<sequence>MKNCEEILELLSLYIDNELDDATAKAVEKHIELCSSCKTELEQLREIIKMCNELDEVELPEDFNEVLHEKLKLEQKNMNENKKIIYMRNSLMRTVASVAAIFILIFAVRGFMYKGITTKNTNSSGTEIEPTGDVVYNTDIKAFDKEKDDVLSIEAADETQMYTYEMSEEIVRSAELYNSDETDSQNNSNENKFNVESDKNVSAASGATSTADQKNAPDETVMFKFSDGTETSDGTYSLAMQFGEELEVPVIGLTAYSSDFETDILKINEIAGKFGTKIKEDDTNASGSNMAKDLLVGGNPEFTLTNKADYVVSYSMDKLNYDKFIKEIKDKYKGKYYIVNNEEELNKRLKDVEGRIIELENSKKTNTDEYKSLMQEKENILNQLNSINSSSKIRVNITIVDN</sequence>
<feature type="domain" description="Putative zinc-finger" evidence="6">
    <location>
        <begin position="4"/>
        <end position="37"/>
    </location>
</feature>
<evidence type="ECO:0000313" key="8">
    <source>
        <dbReference type="Proteomes" id="UP000005435"/>
    </source>
</evidence>
<reference evidence="8" key="1">
    <citation type="submission" date="2011-12" db="EMBL/GenBank/DDBJ databases">
        <title>Complete sequence of Clostridium clariflavum DSM 19732.</title>
        <authorList>
            <consortium name="US DOE Joint Genome Institute"/>
            <person name="Lucas S."/>
            <person name="Han J."/>
            <person name="Lapidus A."/>
            <person name="Cheng J.-F."/>
            <person name="Goodwin L."/>
            <person name="Pitluck S."/>
            <person name="Peters L."/>
            <person name="Teshima H."/>
            <person name="Detter J.C."/>
            <person name="Han C."/>
            <person name="Tapia R."/>
            <person name="Land M."/>
            <person name="Hauser L."/>
            <person name="Kyrpides N."/>
            <person name="Ivanova N."/>
            <person name="Pagani I."/>
            <person name="Kitzmiller T."/>
            <person name="Lynd L."/>
            <person name="Izquierdo J."/>
            <person name="Woyke T."/>
        </authorList>
    </citation>
    <scope>NUCLEOTIDE SEQUENCE [LARGE SCALE GENOMIC DNA]</scope>
    <source>
        <strain evidence="8">DSM 19732 / NBRC 101661 / EBR45</strain>
    </source>
</reference>
<accession>G8M1J8</accession>